<dbReference type="RefSeq" id="WP_046525816.1">
    <property type="nucleotide sequence ID" value="NZ_LAYY01000048.1"/>
</dbReference>
<dbReference type="PATRIC" id="fig|1408103.3.peg.4750"/>
<accession>A0A0M2SP24</accession>
<proteinExistence type="predicted"/>
<sequence>MISIFIVFILFAVFILFFINKLTDSLCIQKEIPEERQSGVFRTINVLITILLISSFVEILYST</sequence>
<comment type="caution">
    <text evidence="2">The sequence shown here is derived from an EMBL/GenBank/DDBJ whole genome shotgun (WGS) entry which is preliminary data.</text>
</comment>
<dbReference type="OrthoDB" id="2971155at2"/>
<dbReference type="EMBL" id="LAYY01000048">
    <property type="protein sequence ID" value="KKK35993.1"/>
    <property type="molecule type" value="Genomic_DNA"/>
</dbReference>
<keyword evidence="1" id="KW-0472">Membrane</keyword>
<keyword evidence="3" id="KW-1185">Reference proteome</keyword>
<keyword evidence="1" id="KW-1133">Transmembrane helix</keyword>
<reference evidence="2 3" key="1">
    <citation type="submission" date="2015-04" db="EMBL/GenBank/DDBJ databases">
        <title>Taxonomic description and genome sequence of Bacillus campisalis sp. nov., a novel member of the genus Bacillus isolated from solar saltern.</title>
        <authorList>
            <person name="Mathan Kumar R."/>
            <person name="Kaur G."/>
            <person name="Kumar A."/>
            <person name="Singh N.K."/>
            <person name="Kaur N."/>
            <person name="Kumar N."/>
            <person name="Mayilraj S."/>
        </authorList>
    </citation>
    <scope>NUCLEOTIDE SEQUENCE [LARGE SCALE GENOMIC DNA]</scope>
    <source>
        <strain evidence="2 3">SA2-6</strain>
    </source>
</reference>
<gene>
    <name evidence="2" type="ORF">WQ57_21685</name>
</gene>
<feature type="transmembrane region" description="Helical" evidence="1">
    <location>
        <begin position="44"/>
        <end position="61"/>
    </location>
</feature>
<evidence type="ECO:0000313" key="3">
    <source>
        <dbReference type="Proteomes" id="UP000034166"/>
    </source>
</evidence>
<dbReference type="AlphaFoldDB" id="A0A0M2SP24"/>
<name>A0A0M2SP24_9BACI</name>
<protein>
    <submittedName>
        <fullName evidence="2">Uncharacterized protein</fullName>
    </submittedName>
</protein>
<keyword evidence="1" id="KW-0812">Transmembrane</keyword>
<feature type="transmembrane region" description="Helical" evidence="1">
    <location>
        <begin position="6"/>
        <end position="23"/>
    </location>
</feature>
<evidence type="ECO:0000256" key="1">
    <source>
        <dbReference type="SAM" id="Phobius"/>
    </source>
</evidence>
<evidence type="ECO:0000313" key="2">
    <source>
        <dbReference type="EMBL" id="KKK35993.1"/>
    </source>
</evidence>
<dbReference type="Proteomes" id="UP000034166">
    <property type="component" value="Unassembled WGS sequence"/>
</dbReference>
<organism evidence="2 3">
    <name type="scientific">Mesobacillus campisalis</name>
    <dbReference type="NCBI Taxonomy" id="1408103"/>
    <lineage>
        <taxon>Bacteria</taxon>
        <taxon>Bacillati</taxon>
        <taxon>Bacillota</taxon>
        <taxon>Bacilli</taxon>
        <taxon>Bacillales</taxon>
        <taxon>Bacillaceae</taxon>
        <taxon>Mesobacillus</taxon>
    </lineage>
</organism>